<reference evidence="1 2" key="1">
    <citation type="submission" date="2016-10" db="EMBL/GenBank/DDBJ databases">
        <authorList>
            <person name="de Groot N.N."/>
        </authorList>
    </citation>
    <scope>NUCLEOTIDE SEQUENCE [LARGE SCALE GENOMIC DNA]</scope>
    <source>
        <strain evidence="1 2">DSM 16619</strain>
    </source>
</reference>
<evidence type="ECO:0000313" key="2">
    <source>
        <dbReference type="Proteomes" id="UP000198781"/>
    </source>
</evidence>
<gene>
    <name evidence="1" type="ORF">SAMN05192589_102107</name>
</gene>
<dbReference type="OrthoDB" id="5398721at2"/>
<evidence type="ECO:0000313" key="1">
    <source>
        <dbReference type="EMBL" id="SDC39942.1"/>
    </source>
</evidence>
<protein>
    <submittedName>
        <fullName evidence="1">Transcriptional regulator, AlpA family</fullName>
    </submittedName>
</protein>
<organism evidence="1 2">
    <name type="scientific">Paracidovorax valerianellae</name>
    <dbReference type="NCBI Taxonomy" id="187868"/>
    <lineage>
        <taxon>Bacteria</taxon>
        <taxon>Pseudomonadati</taxon>
        <taxon>Pseudomonadota</taxon>
        <taxon>Betaproteobacteria</taxon>
        <taxon>Burkholderiales</taxon>
        <taxon>Comamonadaceae</taxon>
        <taxon>Paracidovorax</taxon>
    </lineage>
</organism>
<sequence length="70" mass="8176">MSLQNPSPDTPSNRRILRRSQVEARTGIKRAHIYGLMKAKKFPQRVRLGVRAVGWYEAEIDQWLADRERA</sequence>
<dbReference type="PANTHER" id="PTHR36154">
    <property type="entry name" value="DNA-BINDING TRANSCRIPTIONAL ACTIVATOR ALPA"/>
    <property type="match status" value="1"/>
</dbReference>
<dbReference type="AlphaFoldDB" id="A0A1G6L991"/>
<dbReference type="RefSeq" id="WP_092741013.1">
    <property type="nucleotide sequence ID" value="NZ_FMZC01000002.1"/>
</dbReference>
<dbReference type="Gene3D" id="1.10.238.160">
    <property type="match status" value="1"/>
</dbReference>
<name>A0A1G6L991_9BURK</name>
<dbReference type="PANTHER" id="PTHR36154:SF1">
    <property type="entry name" value="DNA-BINDING TRANSCRIPTIONAL ACTIVATOR ALPA"/>
    <property type="match status" value="1"/>
</dbReference>
<dbReference type="EMBL" id="FMZC01000002">
    <property type="protein sequence ID" value="SDC39942.1"/>
    <property type="molecule type" value="Genomic_DNA"/>
</dbReference>
<dbReference type="Pfam" id="PF05930">
    <property type="entry name" value="Phage_AlpA"/>
    <property type="match status" value="1"/>
</dbReference>
<proteinExistence type="predicted"/>
<dbReference type="Proteomes" id="UP000198781">
    <property type="component" value="Unassembled WGS sequence"/>
</dbReference>
<dbReference type="STRING" id="187868.SAMN05192589_102107"/>
<keyword evidence="2" id="KW-1185">Reference proteome</keyword>
<dbReference type="InterPro" id="IPR052931">
    <property type="entry name" value="Prophage_regulatory_activator"/>
</dbReference>
<accession>A0A1G6L991</accession>
<dbReference type="InterPro" id="IPR010260">
    <property type="entry name" value="AlpA"/>
</dbReference>